<organism evidence="1 2">
    <name type="scientific">Pisum sativum</name>
    <name type="common">Garden pea</name>
    <name type="synonym">Lathyrus oleraceus</name>
    <dbReference type="NCBI Taxonomy" id="3888"/>
    <lineage>
        <taxon>Eukaryota</taxon>
        <taxon>Viridiplantae</taxon>
        <taxon>Streptophyta</taxon>
        <taxon>Embryophyta</taxon>
        <taxon>Tracheophyta</taxon>
        <taxon>Spermatophyta</taxon>
        <taxon>Magnoliopsida</taxon>
        <taxon>eudicotyledons</taxon>
        <taxon>Gunneridae</taxon>
        <taxon>Pentapetalae</taxon>
        <taxon>rosids</taxon>
        <taxon>fabids</taxon>
        <taxon>Fabales</taxon>
        <taxon>Fabaceae</taxon>
        <taxon>Papilionoideae</taxon>
        <taxon>50 kb inversion clade</taxon>
        <taxon>NPAAA clade</taxon>
        <taxon>Hologalegina</taxon>
        <taxon>IRL clade</taxon>
        <taxon>Fabeae</taxon>
        <taxon>Lathyrus</taxon>
    </lineage>
</organism>
<sequence>MARRIEVVRDINDSKDLWKIIIQCKDLWSMPNASNKEHLYMVMLDSKRDMTQVIVPLHLVSKYKSKFAVGSAYIMQNLKETTRVTVAKLDKFEVGQAGCYYDGRGECTKSVALKDGKMKCYENHITVEQAPRSKLEVMVVDGKFKARFVFWDNDCAKLIGKSVAEMKRELIEVGEDNPLEFPYELDTILIK</sequence>
<dbReference type="InterPro" id="IPR012340">
    <property type="entry name" value="NA-bd_OB-fold"/>
</dbReference>
<accession>A0A9D5BLL6</accession>
<dbReference type="AlphaFoldDB" id="A0A9D5BLL6"/>
<comment type="caution">
    <text evidence="1">The sequence shown here is derived from an EMBL/GenBank/DDBJ whole genome shotgun (WGS) entry which is preliminary data.</text>
</comment>
<evidence type="ECO:0000313" key="1">
    <source>
        <dbReference type="EMBL" id="KAI5445972.1"/>
    </source>
</evidence>
<dbReference type="Gene3D" id="2.40.50.140">
    <property type="entry name" value="Nucleic acid-binding proteins"/>
    <property type="match status" value="1"/>
</dbReference>
<name>A0A9D5BLL6_PEA</name>
<evidence type="ECO:0000313" key="2">
    <source>
        <dbReference type="Proteomes" id="UP001058974"/>
    </source>
</evidence>
<dbReference type="SUPFAM" id="SSF50249">
    <property type="entry name" value="Nucleic acid-binding proteins"/>
    <property type="match status" value="1"/>
</dbReference>
<dbReference type="EMBL" id="JAMSHJ010000001">
    <property type="protein sequence ID" value="KAI5445972.1"/>
    <property type="molecule type" value="Genomic_DNA"/>
</dbReference>
<keyword evidence="2" id="KW-1185">Reference proteome</keyword>
<protein>
    <submittedName>
        <fullName evidence="1">Uncharacterized protein</fullName>
    </submittedName>
</protein>
<gene>
    <name evidence="1" type="ORF">KIW84_013988</name>
</gene>
<reference evidence="1 2" key="1">
    <citation type="journal article" date="2022" name="Nat. Genet.">
        <title>Improved pea reference genome and pan-genome highlight genomic features and evolutionary characteristics.</title>
        <authorList>
            <person name="Yang T."/>
            <person name="Liu R."/>
            <person name="Luo Y."/>
            <person name="Hu S."/>
            <person name="Wang D."/>
            <person name="Wang C."/>
            <person name="Pandey M.K."/>
            <person name="Ge S."/>
            <person name="Xu Q."/>
            <person name="Li N."/>
            <person name="Li G."/>
            <person name="Huang Y."/>
            <person name="Saxena R.K."/>
            <person name="Ji Y."/>
            <person name="Li M."/>
            <person name="Yan X."/>
            <person name="He Y."/>
            <person name="Liu Y."/>
            <person name="Wang X."/>
            <person name="Xiang C."/>
            <person name="Varshney R.K."/>
            <person name="Ding H."/>
            <person name="Gao S."/>
            <person name="Zong X."/>
        </authorList>
    </citation>
    <scope>NUCLEOTIDE SEQUENCE [LARGE SCALE GENOMIC DNA]</scope>
    <source>
        <strain evidence="1 2">cv. Zhongwan 6</strain>
    </source>
</reference>
<dbReference type="Gramene" id="Psat01G0398800-T1">
    <property type="protein sequence ID" value="KAI5445972.1"/>
    <property type="gene ID" value="KIW84_013988"/>
</dbReference>
<proteinExistence type="predicted"/>
<dbReference type="Proteomes" id="UP001058974">
    <property type="component" value="Chromosome 1"/>
</dbReference>